<keyword evidence="4" id="KW-0862">Zinc</keyword>
<evidence type="ECO:0000313" key="9">
    <source>
        <dbReference type="Proteomes" id="UP000786811"/>
    </source>
</evidence>
<dbReference type="OrthoDB" id="407432at2759"/>
<dbReference type="SMART" id="SM00355">
    <property type="entry name" value="ZnF_C2H2"/>
    <property type="match status" value="22"/>
</dbReference>
<dbReference type="PANTHER" id="PTHR24409:SF295">
    <property type="entry name" value="AZ2-RELATED"/>
    <property type="match status" value="1"/>
</dbReference>
<sequence>NPEIQSGKQSDGQMTSESQKYPTHITGKSQIDDNKLLYCYICNVEQTWKEHKISYQHASQLHYFLNNFEESSAEYVKCKLCNNQISKSSFKKHAAKTHKLIPWYRPPTEPILYFINFIKPTKEAYKCLLCDKKLNNWYMALRHIELSNHRIRLKSIIKENVDEARLKIRFCREAIDHYIFSNGASRARCLACNIIFEEYNAVYEHFADETHKENFKANNIYPVLSLDNSMSLLLEDLKISDPKNSTSDDSAGTSNSESLASTSSGFGSTFRDPKLNDNNFDNEDNVSNKSPEKIEVVSPSNELKIYSEKLVIKEKADLALSNSKSIINWTKLENLILRFFENYIYIGDDYYYYCNLCRQSFSSLSSMSEHLDESDHKHQLLEEQKETCTNEYNAPYLPIFIESLISNNIFPYNLTKLKCFTCLTILPSYRSAEEHINSQLHRNNHIFLKAPKNNQQLLPESKTDVAIYCKNFIKKGRTDYYCHLCKSAFTSSIAVMTHIDTLEHCKLLSEETSKAFWETQYSLYFYELCVRNSIFRLSHKKLKCFACKGIEIRKNVFENHIKTPEHQTGIVSNNPSNDNQIPHNDNQISLNDDQISHNDNQIPPNNNQIPHNDNQIPQIAIKNSKSSTEKLIIKKDQLIPECDLENRFLKCFENYIFVSNSNYFCNLCEKEFSSLSSMFVHILDSTHINLLEERRKKHKISEHKFLHIPKLYEVLVRHNVFQFNPLTLICISCGCRLSGYISAEKHMNTKQHKITHKSRLDEIKSPTLIASEDECIDAATVLRKTKKKFAKYFKNSIEMRSEDYYCHLCCINVSSSEVIEHIQKPEHVKFVKNKFKDKYKVRKNIFYTELCVRNGIFCHTVPVLNCFTCNNLVGKKENIEKHVQSEAHKINRESRQQNTIKPQSKTNSTELVSVEPITDVKINKALPLQASNCLSNETKIEINQNIVPRVREKIDDTIQLIPVCDLENNYLIFYENFIFICGNTYRCNLCKKNFLSSSILSHINDSHHQNLLEEKRQESGISKHKVVYLPNFYELLIRNNIFQSDSLAIKCLSCECSITDYPTAEDHIDSEWHKNNIKFMAAIMGALIPIESKDKNSSGPQILPDTKEDFAKYFGNFIEKRQEDYYCHLCYITLSTWLEASAHMEVPKHRNIAKDQYVDPKIQSNLYYSELCVRNSIFCYSSTEFQCFSCKKNFFSMNDVELHVGIKRHKKKFKVNSIKKTSTETVPVSTQNSLNNNKNIAIYQSTGSTEGKKFNNQSISNLKLEDQFLTCFKHFICIFDKFYYCCLCENAFLSSVLMLLHINDPIHIYLLRKKKQGYAEHTVLYTPNFYELLVRNNVFLLNPLTVECLSCECRINGYISVEDHINGYTHKNTHKSIFEEINSPTLVSSEDKNADTIIGLPETKEDFDQYFVNFIEKRSEDYYCHLCCTKLLSSEVMVHIKIPMHLNLLKNNYKNKKAKNNFFYTELCVRNGIFSFDDPGLKCFICDKLVGEKKMIEEHVESEEHKTKHESIAISSSVTKTFSSELPTTQNQFLELFKNSIFLHEENCFCNLCEIYFPMSDAMTHIESRCHKEKVGYDKKKFLKVCIKVLNNFEELVRNNVFPINSSTLNCYSCNLKFARYQTIIYHLKTYEHKSGLNKLKTILIAEEKSASKESPKEQSKHKSVTNELKTTSVAEEKLKAKKSSKKQQKSKYNSSNILSCNIYKYNDTRNEFFYCCVCNLKIRSRNILHVHLSGHFWQLFTDEDMDNLMASAKLQSEKVLVVKNESVGQPVLNFLDGRRLAEIKEQAKMTGDKKPDKDVSLKKKKKRDKKKDDNKEKKDKKGPGRRFRNIKIEDLDVDENNSSNELDIYEMNEEIRNVIQVSLSRICIINKDEIYCMICRKNVEYSSRIVYEHFRSIEHSYFLTQMVQDHMKFESYPRELSDFELAREMMEDKSDRHVSCFVCNPAKPATIPNNVESLKFHINSERHQNKKEKLSENLQEFISNFYSRLERNWFNIQKYWCVICNGKFNLEYKFCRHFKSESHNKKLQNFIRFENLIFDFCPTCGILYYGFKNTFTYHSECQFHKFYRDKNSYFISQLPKLTEELVANAEEKLKNQLIKLESNEATRKNEEQLLLKDLKKTINNYGDAKIIDCDLSFTNGLTTENTKLVKLYVDKYPMCKKLILFMRYWIDACNLNGQDEIRSYAISWMVIYYLQTKFILPSVAELMKTQGESRVVGGWETKLTKDFKLPDIIDYSFRDLLYGFFIMCAGFDYRNNIICPLLGRPVKKIDFLVPKKMTNLPEEMRPYINFMKKNRKQIDGFRSDSVMGVQDPFDLSHNLTKAIKKFVVYRFRTYCAISADKLIN</sequence>
<keyword evidence="2" id="KW-0677">Repeat</keyword>
<dbReference type="GO" id="GO:0005634">
    <property type="term" value="C:nucleus"/>
    <property type="evidence" value="ECO:0007669"/>
    <property type="project" value="TreeGrafter"/>
</dbReference>
<protein>
    <submittedName>
        <fullName evidence="8">Similar to Tailor: Terminal uridylyltransferase Tailor (Drosophila melanogaster)</fullName>
    </submittedName>
</protein>
<keyword evidence="3 5" id="KW-0863">Zinc-finger</keyword>
<dbReference type="Proteomes" id="UP000786811">
    <property type="component" value="Unassembled WGS sequence"/>
</dbReference>
<evidence type="ECO:0000256" key="6">
    <source>
        <dbReference type="SAM" id="MobiDB-lite"/>
    </source>
</evidence>
<feature type="region of interest" description="Disordered" evidence="6">
    <location>
        <begin position="242"/>
        <end position="293"/>
    </location>
</feature>
<feature type="domain" description="C2H2-type" evidence="7">
    <location>
        <begin position="352"/>
        <end position="376"/>
    </location>
</feature>
<keyword evidence="8" id="KW-0808">Transferase</keyword>
<reference evidence="8" key="1">
    <citation type="submission" date="2021-04" db="EMBL/GenBank/DDBJ databases">
        <authorList>
            <person name="Chebbi M.A.C M."/>
        </authorList>
    </citation>
    <scope>NUCLEOTIDE SEQUENCE</scope>
</reference>
<dbReference type="GO" id="GO:0016779">
    <property type="term" value="F:nucleotidyltransferase activity"/>
    <property type="evidence" value="ECO:0007669"/>
    <property type="project" value="UniProtKB-KW"/>
</dbReference>
<feature type="compositionally biased region" description="Basic and acidic residues" evidence="6">
    <location>
        <begin position="1811"/>
        <end position="1823"/>
    </location>
</feature>
<dbReference type="GO" id="GO:0008270">
    <property type="term" value="F:zinc ion binding"/>
    <property type="evidence" value="ECO:0007669"/>
    <property type="project" value="UniProtKB-KW"/>
</dbReference>
<keyword evidence="1" id="KW-0479">Metal-binding</keyword>
<feature type="compositionally biased region" description="Polar residues" evidence="6">
    <location>
        <begin position="569"/>
        <end position="588"/>
    </location>
</feature>
<accession>A0A8J2MMC9</accession>
<feature type="non-terminal residue" evidence="8">
    <location>
        <position position="1"/>
    </location>
</feature>
<evidence type="ECO:0000256" key="5">
    <source>
        <dbReference type="PROSITE-ProRule" id="PRU00042"/>
    </source>
</evidence>
<feature type="region of interest" description="Disordered" evidence="6">
    <location>
        <begin position="566"/>
        <end position="588"/>
    </location>
</feature>
<gene>
    <name evidence="8" type="ORF">HICCMSTLAB_LOCUS8772</name>
</gene>
<dbReference type="PROSITE" id="PS50157">
    <property type="entry name" value="ZINC_FINGER_C2H2_2"/>
    <property type="match status" value="2"/>
</dbReference>
<evidence type="ECO:0000256" key="1">
    <source>
        <dbReference type="ARBA" id="ARBA00022723"/>
    </source>
</evidence>
<evidence type="ECO:0000256" key="3">
    <source>
        <dbReference type="ARBA" id="ARBA00022771"/>
    </source>
</evidence>
<feature type="compositionally biased region" description="Basic and acidic residues" evidence="6">
    <location>
        <begin position="1787"/>
        <end position="1802"/>
    </location>
</feature>
<evidence type="ECO:0000259" key="7">
    <source>
        <dbReference type="PROSITE" id="PS50157"/>
    </source>
</evidence>
<organism evidence="8 9">
    <name type="scientific">Cotesia congregata</name>
    <name type="common">Parasitoid wasp</name>
    <name type="synonym">Apanteles congregatus</name>
    <dbReference type="NCBI Taxonomy" id="51543"/>
    <lineage>
        <taxon>Eukaryota</taxon>
        <taxon>Metazoa</taxon>
        <taxon>Ecdysozoa</taxon>
        <taxon>Arthropoda</taxon>
        <taxon>Hexapoda</taxon>
        <taxon>Insecta</taxon>
        <taxon>Pterygota</taxon>
        <taxon>Neoptera</taxon>
        <taxon>Endopterygota</taxon>
        <taxon>Hymenoptera</taxon>
        <taxon>Apocrita</taxon>
        <taxon>Ichneumonoidea</taxon>
        <taxon>Braconidae</taxon>
        <taxon>Microgastrinae</taxon>
        <taxon>Cotesia</taxon>
    </lineage>
</organism>
<evidence type="ECO:0000256" key="2">
    <source>
        <dbReference type="ARBA" id="ARBA00022737"/>
    </source>
</evidence>
<comment type="caution">
    <text evidence="8">The sequence shown here is derived from an EMBL/GenBank/DDBJ whole genome shotgun (WGS) entry which is preliminary data.</text>
</comment>
<dbReference type="SUPFAM" id="SSF81631">
    <property type="entry name" value="PAP/OAS1 substrate-binding domain"/>
    <property type="match status" value="1"/>
</dbReference>
<dbReference type="InterPro" id="IPR013087">
    <property type="entry name" value="Znf_C2H2_type"/>
</dbReference>
<dbReference type="Gene3D" id="1.10.1410.10">
    <property type="match status" value="1"/>
</dbReference>
<feature type="region of interest" description="Disordered" evidence="6">
    <location>
        <begin position="1787"/>
        <end position="1826"/>
    </location>
</feature>
<proteinExistence type="predicted"/>
<dbReference type="SMART" id="SM00451">
    <property type="entry name" value="ZnF_U1"/>
    <property type="match status" value="12"/>
</dbReference>
<feature type="domain" description="C2H2-type" evidence="7">
    <location>
        <begin position="663"/>
        <end position="687"/>
    </location>
</feature>
<feature type="region of interest" description="Disordered" evidence="6">
    <location>
        <begin position="1"/>
        <end position="26"/>
    </location>
</feature>
<feature type="compositionally biased region" description="Low complexity" evidence="6">
    <location>
        <begin position="254"/>
        <end position="264"/>
    </location>
</feature>
<dbReference type="EMBL" id="CAJNRD030001121">
    <property type="protein sequence ID" value="CAG5097577.1"/>
    <property type="molecule type" value="Genomic_DNA"/>
</dbReference>
<dbReference type="GO" id="GO:0000977">
    <property type="term" value="F:RNA polymerase II transcription regulatory region sequence-specific DNA binding"/>
    <property type="evidence" value="ECO:0007669"/>
    <property type="project" value="TreeGrafter"/>
</dbReference>
<feature type="compositionally biased region" description="Polar residues" evidence="6">
    <location>
        <begin position="242"/>
        <end position="253"/>
    </location>
</feature>
<keyword evidence="8" id="KW-0548">Nucleotidyltransferase</keyword>
<dbReference type="GO" id="GO:0000981">
    <property type="term" value="F:DNA-binding transcription factor activity, RNA polymerase II-specific"/>
    <property type="evidence" value="ECO:0007669"/>
    <property type="project" value="TreeGrafter"/>
</dbReference>
<dbReference type="PROSITE" id="PS00028">
    <property type="entry name" value="ZINC_FINGER_C2H2_1"/>
    <property type="match status" value="10"/>
</dbReference>
<evidence type="ECO:0000313" key="8">
    <source>
        <dbReference type="EMBL" id="CAG5097577.1"/>
    </source>
</evidence>
<keyword evidence="9" id="KW-1185">Reference proteome</keyword>
<name>A0A8J2MMC9_COTCN</name>
<dbReference type="InterPro" id="IPR003604">
    <property type="entry name" value="Matrin/U1-like-C_Znf_C2H2"/>
</dbReference>
<evidence type="ECO:0000256" key="4">
    <source>
        <dbReference type="ARBA" id="ARBA00022833"/>
    </source>
</evidence>
<dbReference type="PANTHER" id="PTHR24409">
    <property type="entry name" value="ZINC FINGER PROTEIN 142"/>
    <property type="match status" value="1"/>
</dbReference>